<dbReference type="InterPro" id="IPR011990">
    <property type="entry name" value="TPR-like_helical_dom_sf"/>
</dbReference>
<dbReference type="SUPFAM" id="SSF48452">
    <property type="entry name" value="TPR-like"/>
    <property type="match status" value="2"/>
</dbReference>
<keyword evidence="2" id="KW-0802">TPR repeat</keyword>
<dbReference type="PANTHER" id="PTHR45641:SF19">
    <property type="entry name" value="NEPHROCYSTIN-3"/>
    <property type="match status" value="1"/>
</dbReference>
<dbReference type="InterPro" id="IPR019734">
    <property type="entry name" value="TPR_rpt"/>
</dbReference>
<sequence>MTTVADQPDDDRSTADQLFATGSEQYSAGRYQQSVSAFRRAQSIFAGLGLGERVAACDQNLGIVYDAMGRYSEAEASFLRARGVFARLGLDKEVADCDLNLGNIQYATGRYEAAEVAYAAARAVFVRLGLDREVAGCDHNLGNIYHVTGREAGAAFLRARRVYVRLGLDRDVADCDQNLGGISYSMSQYPEAEAAFLQAREVFARLGVHEAVAHCDVNRGLVARQIAGQCLVGSDQWRSSLEVAVDSMVPAVMYLDAQRFQFPHAATRLAWSNSNREWIAILFELAAELGDARLIAELVESAVNSGVHTATMPTSENSGDVLDSESAAALSVGVLDAAQSGDPYPWVTTEPPGEDQTDSMVTQTLGGAARLIAGTALPMSAPPRLIMPDLNLALDPYLQYLDVRYVPVGVRRSRCGCGEDIRRGLVRFRARG</sequence>
<evidence type="ECO:0000313" key="4">
    <source>
        <dbReference type="Proteomes" id="UP000230886"/>
    </source>
</evidence>
<evidence type="ECO:0000256" key="2">
    <source>
        <dbReference type="ARBA" id="ARBA00022803"/>
    </source>
</evidence>
<dbReference type="PANTHER" id="PTHR45641">
    <property type="entry name" value="TETRATRICOPEPTIDE REPEAT PROTEIN (AFU_ORTHOLOGUE AFUA_6G03870)"/>
    <property type="match status" value="1"/>
</dbReference>
<reference evidence="3 4" key="1">
    <citation type="submission" date="2017-07" db="EMBL/GenBank/DDBJ databases">
        <title>Draft sequence of Rhodococcus enclensis 23b-28.</title>
        <authorList>
            <person name="Besaury L."/>
            <person name="Sancelme M."/>
            <person name="Amato P."/>
            <person name="Lallement A."/>
            <person name="Delort A.-M."/>
        </authorList>
    </citation>
    <scope>NUCLEOTIDE SEQUENCE [LARGE SCALE GENOMIC DNA]</scope>
    <source>
        <strain evidence="3 4">23b-28</strain>
    </source>
</reference>
<dbReference type="Proteomes" id="UP000230886">
    <property type="component" value="Unassembled WGS sequence"/>
</dbReference>
<comment type="caution">
    <text evidence="3">The sequence shown here is derived from an EMBL/GenBank/DDBJ whole genome shotgun (WGS) entry which is preliminary data.</text>
</comment>
<organism evidence="3 4">
    <name type="scientific">Rhodococcus qingshengii</name>
    <dbReference type="NCBI Taxonomy" id="334542"/>
    <lineage>
        <taxon>Bacteria</taxon>
        <taxon>Bacillati</taxon>
        <taxon>Actinomycetota</taxon>
        <taxon>Actinomycetes</taxon>
        <taxon>Mycobacteriales</taxon>
        <taxon>Nocardiaceae</taxon>
        <taxon>Rhodococcus</taxon>
        <taxon>Rhodococcus erythropolis group</taxon>
    </lineage>
</organism>
<evidence type="ECO:0000256" key="1">
    <source>
        <dbReference type="ARBA" id="ARBA00022737"/>
    </source>
</evidence>
<gene>
    <name evidence="3" type="ORF">CHR55_34050</name>
</gene>
<dbReference type="Gene3D" id="1.25.40.10">
    <property type="entry name" value="Tetratricopeptide repeat domain"/>
    <property type="match status" value="1"/>
</dbReference>
<accession>A0A2A5IW76</accession>
<proteinExistence type="predicted"/>
<dbReference type="EMBL" id="NOVD01000116">
    <property type="protein sequence ID" value="PCK21352.1"/>
    <property type="molecule type" value="Genomic_DNA"/>
</dbReference>
<dbReference type="SMART" id="SM00028">
    <property type="entry name" value="TPR"/>
    <property type="match status" value="4"/>
</dbReference>
<keyword evidence="1" id="KW-0677">Repeat</keyword>
<dbReference type="AlphaFoldDB" id="A0A2A5IW76"/>
<name>A0A2A5IW76_RHOSG</name>
<protein>
    <recommendedName>
        <fullName evidence="5">Tetratricopeptide repeat protein</fullName>
    </recommendedName>
</protein>
<dbReference type="RefSeq" id="WP_143542791.1">
    <property type="nucleotide sequence ID" value="NZ_NOVD01000116.1"/>
</dbReference>
<evidence type="ECO:0000313" key="3">
    <source>
        <dbReference type="EMBL" id="PCK21352.1"/>
    </source>
</evidence>
<evidence type="ECO:0008006" key="5">
    <source>
        <dbReference type="Google" id="ProtNLM"/>
    </source>
</evidence>